<dbReference type="Pfam" id="PF01782">
    <property type="entry name" value="RimM"/>
    <property type="match status" value="1"/>
</dbReference>
<dbReference type="PANTHER" id="PTHR33692:SF1">
    <property type="entry name" value="RIBOSOME MATURATION FACTOR RIMM"/>
    <property type="match status" value="1"/>
</dbReference>
<dbReference type="HAMAP" id="MF_00014">
    <property type="entry name" value="Ribosome_mat_RimM"/>
    <property type="match status" value="1"/>
</dbReference>
<dbReference type="RefSeq" id="WP_188761981.1">
    <property type="nucleotide sequence ID" value="NZ_BMJM01000003.1"/>
</dbReference>
<dbReference type="InterPro" id="IPR009000">
    <property type="entry name" value="Transl_B-barrel_sf"/>
</dbReference>
<comment type="domain">
    <text evidence="5">The PRC barrel domain binds ribosomal protein uS19.</text>
</comment>
<reference evidence="8" key="2">
    <citation type="submission" date="2020-09" db="EMBL/GenBank/DDBJ databases">
        <authorList>
            <person name="Sun Q."/>
            <person name="Zhou Y."/>
        </authorList>
    </citation>
    <scope>NUCLEOTIDE SEQUENCE</scope>
    <source>
        <strain evidence="8">CGMCC 1.15519</strain>
    </source>
</reference>
<keyword evidence="2 5" id="KW-0690">Ribosome biogenesis</keyword>
<comment type="subunit">
    <text evidence="5">Binds ribosomal protein uS19.</text>
</comment>
<dbReference type="SUPFAM" id="SSF50447">
    <property type="entry name" value="Translation proteins"/>
    <property type="match status" value="1"/>
</dbReference>
<dbReference type="GO" id="GO:0042274">
    <property type="term" value="P:ribosomal small subunit biogenesis"/>
    <property type="evidence" value="ECO:0007669"/>
    <property type="project" value="UniProtKB-UniRule"/>
</dbReference>
<dbReference type="Proteomes" id="UP000635071">
    <property type="component" value="Unassembled WGS sequence"/>
</dbReference>
<sequence length="162" mass="17358">MTDDTDITLAAIAGAHGITGEVRLKLFAQGLESLNVHKAFNAGGRTLTLKTIRPDKIGAVARFTEITDRTAAENMRGTLLRVPRTSLPPLAEGEYYHADIIGLPVVTITGNAVGTVTAIENFNAGDILEITRPDGKTVMVPFRPPAVPEVGERVVVDEEWLA</sequence>
<dbReference type="Pfam" id="PF05239">
    <property type="entry name" value="PRC"/>
    <property type="match status" value="1"/>
</dbReference>
<dbReference type="InterPro" id="IPR011961">
    <property type="entry name" value="RimM"/>
</dbReference>
<keyword evidence="1 5" id="KW-0963">Cytoplasm</keyword>
<dbReference type="InterPro" id="IPR027275">
    <property type="entry name" value="PRC-brl_dom"/>
</dbReference>
<evidence type="ECO:0000256" key="5">
    <source>
        <dbReference type="HAMAP-Rule" id="MF_00014"/>
    </source>
</evidence>
<dbReference type="GO" id="GO:0006364">
    <property type="term" value="P:rRNA processing"/>
    <property type="evidence" value="ECO:0007669"/>
    <property type="project" value="UniProtKB-UniRule"/>
</dbReference>
<evidence type="ECO:0000256" key="4">
    <source>
        <dbReference type="ARBA" id="ARBA00023186"/>
    </source>
</evidence>
<dbReference type="AlphaFoldDB" id="A0A916ZNV2"/>
<evidence type="ECO:0000256" key="2">
    <source>
        <dbReference type="ARBA" id="ARBA00022517"/>
    </source>
</evidence>
<dbReference type="SUPFAM" id="SSF50346">
    <property type="entry name" value="PRC-barrel domain"/>
    <property type="match status" value="1"/>
</dbReference>
<feature type="domain" description="RimM N-terminal" evidence="6">
    <location>
        <begin position="9"/>
        <end position="85"/>
    </location>
</feature>
<gene>
    <name evidence="5" type="primary">rimM</name>
    <name evidence="8" type="ORF">GCM10011529_11560</name>
</gene>
<dbReference type="GO" id="GO:0043022">
    <property type="term" value="F:ribosome binding"/>
    <property type="evidence" value="ECO:0007669"/>
    <property type="project" value="InterPro"/>
</dbReference>
<organism evidence="8 9">
    <name type="scientific">Sandarakinorhabdus glacialis</name>
    <dbReference type="NCBI Taxonomy" id="1614636"/>
    <lineage>
        <taxon>Bacteria</taxon>
        <taxon>Pseudomonadati</taxon>
        <taxon>Pseudomonadota</taxon>
        <taxon>Alphaproteobacteria</taxon>
        <taxon>Sphingomonadales</taxon>
        <taxon>Sphingosinicellaceae</taxon>
        <taxon>Sandarakinorhabdus</taxon>
    </lineage>
</organism>
<keyword evidence="9" id="KW-1185">Reference proteome</keyword>
<reference evidence="8" key="1">
    <citation type="journal article" date="2014" name="Int. J. Syst. Evol. Microbiol.">
        <title>Complete genome sequence of Corynebacterium casei LMG S-19264T (=DSM 44701T), isolated from a smear-ripened cheese.</title>
        <authorList>
            <consortium name="US DOE Joint Genome Institute (JGI-PGF)"/>
            <person name="Walter F."/>
            <person name="Albersmeier A."/>
            <person name="Kalinowski J."/>
            <person name="Ruckert C."/>
        </authorList>
    </citation>
    <scope>NUCLEOTIDE SEQUENCE</scope>
    <source>
        <strain evidence="8">CGMCC 1.15519</strain>
    </source>
</reference>
<keyword evidence="4 5" id="KW-0143">Chaperone</keyword>
<comment type="similarity">
    <text evidence="5">Belongs to the RimM family.</text>
</comment>
<comment type="function">
    <text evidence="5">An accessory protein needed during the final step in the assembly of 30S ribosomal subunit, possibly for assembly of the head region. Essential for efficient processing of 16S rRNA. May be needed both before and after RbfA during the maturation of 16S rRNA. It has affinity for free ribosomal 30S subunits but not for 70S ribosomes.</text>
</comment>
<accession>A0A916ZNV2</accession>
<dbReference type="GO" id="GO:0005737">
    <property type="term" value="C:cytoplasm"/>
    <property type="evidence" value="ECO:0007669"/>
    <property type="project" value="UniProtKB-SubCell"/>
</dbReference>
<keyword evidence="3 5" id="KW-0698">rRNA processing</keyword>
<evidence type="ECO:0000313" key="8">
    <source>
        <dbReference type="EMBL" id="GGE06830.1"/>
    </source>
</evidence>
<dbReference type="InterPro" id="IPR036976">
    <property type="entry name" value="RimM_N_sf"/>
</dbReference>
<evidence type="ECO:0000313" key="9">
    <source>
        <dbReference type="Proteomes" id="UP000635071"/>
    </source>
</evidence>
<dbReference type="Gene3D" id="2.40.30.60">
    <property type="entry name" value="RimM"/>
    <property type="match status" value="1"/>
</dbReference>
<evidence type="ECO:0000256" key="3">
    <source>
        <dbReference type="ARBA" id="ARBA00022552"/>
    </source>
</evidence>
<evidence type="ECO:0000256" key="1">
    <source>
        <dbReference type="ARBA" id="ARBA00022490"/>
    </source>
</evidence>
<dbReference type="GO" id="GO:0005840">
    <property type="term" value="C:ribosome"/>
    <property type="evidence" value="ECO:0007669"/>
    <property type="project" value="InterPro"/>
</dbReference>
<evidence type="ECO:0000259" key="6">
    <source>
        <dbReference type="Pfam" id="PF01782"/>
    </source>
</evidence>
<dbReference type="InterPro" id="IPR011033">
    <property type="entry name" value="PRC_barrel-like_sf"/>
</dbReference>
<dbReference type="EMBL" id="BMJM01000003">
    <property type="protein sequence ID" value="GGE06830.1"/>
    <property type="molecule type" value="Genomic_DNA"/>
</dbReference>
<comment type="caution">
    <text evidence="8">The sequence shown here is derived from an EMBL/GenBank/DDBJ whole genome shotgun (WGS) entry which is preliminary data.</text>
</comment>
<dbReference type="NCBIfam" id="TIGR02273">
    <property type="entry name" value="16S_RimM"/>
    <property type="match status" value="1"/>
</dbReference>
<evidence type="ECO:0000259" key="7">
    <source>
        <dbReference type="Pfam" id="PF05239"/>
    </source>
</evidence>
<dbReference type="Gene3D" id="2.30.30.240">
    <property type="entry name" value="PRC-barrel domain"/>
    <property type="match status" value="1"/>
</dbReference>
<name>A0A916ZNV2_9SPHN</name>
<protein>
    <recommendedName>
        <fullName evidence="5">Ribosome maturation factor RimM</fullName>
    </recommendedName>
</protein>
<dbReference type="PANTHER" id="PTHR33692">
    <property type="entry name" value="RIBOSOME MATURATION FACTOR RIMM"/>
    <property type="match status" value="1"/>
</dbReference>
<proteinExistence type="inferred from homology"/>
<dbReference type="InterPro" id="IPR002676">
    <property type="entry name" value="RimM_N"/>
</dbReference>
<feature type="domain" description="PRC-barrel" evidence="7">
    <location>
        <begin position="92"/>
        <end position="157"/>
    </location>
</feature>
<comment type="subcellular location">
    <subcellularLocation>
        <location evidence="5">Cytoplasm</location>
    </subcellularLocation>
</comment>